<dbReference type="SMR" id="A0A7G2DEW0"/>
<name>A0A7G2DEW0_SALTM</name>
<accession>A0A7G2DEW0</accession>
<evidence type="ECO:0000313" key="2">
    <source>
        <dbReference type="EMBL" id="CAD5307678.1"/>
    </source>
</evidence>
<dbReference type="GO" id="GO:0043565">
    <property type="term" value="F:sequence-specific DNA binding"/>
    <property type="evidence" value="ECO:0007669"/>
    <property type="project" value="UniProtKB-ARBA"/>
</dbReference>
<dbReference type="InterPro" id="IPR005569">
    <property type="entry name" value="Arc_DNA-bd_dom"/>
</dbReference>
<sequence>MIEALYYILNRSTVDLYCEVNMKGMSKMPQFNLRWPREVLDLVRKVAEENGRSVNSEIYQRVMESFKKEGRIGA</sequence>
<dbReference type="AlphaFoldDB" id="A0A7G2DEW0"/>
<gene>
    <name evidence="2" type="ORF">STMLT2P22_CBEKMEGD_01124</name>
</gene>
<dbReference type="Gene3D" id="1.10.1220.10">
    <property type="entry name" value="Met repressor-like"/>
    <property type="match status" value="1"/>
</dbReference>
<evidence type="ECO:0000259" key="1">
    <source>
        <dbReference type="Pfam" id="PF03869"/>
    </source>
</evidence>
<dbReference type="Pfam" id="PF03869">
    <property type="entry name" value="Arc"/>
    <property type="match status" value="1"/>
</dbReference>
<dbReference type="InterPro" id="IPR010985">
    <property type="entry name" value="Ribbon_hlx_hlx"/>
</dbReference>
<dbReference type="InterPro" id="IPR013321">
    <property type="entry name" value="Arc_rbn_hlx_hlx"/>
</dbReference>
<dbReference type="GO" id="GO:0006355">
    <property type="term" value="P:regulation of DNA-templated transcription"/>
    <property type="evidence" value="ECO:0007669"/>
    <property type="project" value="InterPro"/>
</dbReference>
<dbReference type="EMBL" id="LR881463">
    <property type="protein sequence ID" value="CAD5307678.1"/>
    <property type="molecule type" value="Genomic_DNA"/>
</dbReference>
<feature type="domain" description="Arc-like DNA binding" evidence="1">
    <location>
        <begin position="25"/>
        <end position="74"/>
    </location>
</feature>
<protein>
    <submittedName>
        <fullName evidence="2">Arc-like DNA binding domain protein</fullName>
    </submittedName>
</protein>
<reference evidence="2" key="1">
    <citation type="submission" date="2020-09" db="EMBL/GenBank/DDBJ databases">
        <authorList>
            <person name="Zund M."/>
        </authorList>
    </citation>
    <scope>NUCLEOTIDE SEQUENCE</scope>
    <source>
        <strain evidence="2">S.Tm LT2p22_assembled</strain>
    </source>
</reference>
<organism evidence="2">
    <name type="scientific">Salmonella typhimurium</name>
    <dbReference type="NCBI Taxonomy" id="90371"/>
    <lineage>
        <taxon>Bacteria</taxon>
        <taxon>Pseudomonadati</taxon>
        <taxon>Pseudomonadota</taxon>
        <taxon>Gammaproteobacteria</taxon>
        <taxon>Enterobacterales</taxon>
        <taxon>Enterobacteriaceae</taxon>
        <taxon>Salmonella</taxon>
    </lineage>
</organism>
<dbReference type="SUPFAM" id="SSF47598">
    <property type="entry name" value="Ribbon-helix-helix"/>
    <property type="match status" value="1"/>
</dbReference>
<proteinExistence type="predicted"/>
<dbReference type="FunFam" id="1.10.1220.10:FF:000011">
    <property type="entry name" value="Transcriptional repressor arc"/>
    <property type="match status" value="1"/>
</dbReference>